<evidence type="ECO:0000313" key="1">
    <source>
        <dbReference type="EMBL" id="JAV89648.1"/>
    </source>
</evidence>
<sequence length="102" mass="12194">MRYWGSKADSETMESKNMIPIYSIPKTETRRKLLHHFQVEIHGKSNFLKMEGMSYGRYSKLEMRRISNVNEWIRDDWAVKTASDKLLDGRPSVCHRRNCWND</sequence>
<name>A0A1Y1MWZ8_PHOPY</name>
<protein>
    <submittedName>
        <fullName evidence="1">Uncharacterized protein</fullName>
    </submittedName>
</protein>
<dbReference type="EMBL" id="GEZM01019409">
    <property type="protein sequence ID" value="JAV89648.1"/>
    <property type="molecule type" value="Transcribed_RNA"/>
</dbReference>
<accession>A0A1Y1MWZ8</accession>
<organism evidence="1">
    <name type="scientific">Photinus pyralis</name>
    <name type="common">Common eastern firefly</name>
    <name type="synonym">Lampyris pyralis</name>
    <dbReference type="NCBI Taxonomy" id="7054"/>
    <lineage>
        <taxon>Eukaryota</taxon>
        <taxon>Metazoa</taxon>
        <taxon>Ecdysozoa</taxon>
        <taxon>Arthropoda</taxon>
        <taxon>Hexapoda</taxon>
        <taxon>Insecta</taxon>
        <taxon>Pterygota</taxon>
        <taxon>Neoptera</taxon>
        <taxon>Endopterygota</taxon>
        <taxon>Coleoptera</taxon>
        <taxon>Polyphaga</taxon>
        <taxon>Elateriformia</taxon>
        <taxon>Elateroidea</taxon>
        <taxon>Lampyridae</taxon>
        <taxon>Lampyrinae</taxon>
        <taxon>Photinus</taxon>
    </lineage>
</organism>
<dbReference type="AlphaFoldDB" id="A0A1Y1MWZ8"/>
<reference evidence="1" key="1">
    <citation type="journal article" date="2016" name="Sci. Rep.">
        <title>Molecular characterization of firefly nuptial gifts: a multi-omics approach sheds light on postcopulatory sexual selection.</title>
        <authorList>
            <person name="Al-Wathiqui N."/>
            <person name="Fallon T.R."/>
            <person name="South A."/>
            <person name="Weng J.K."/>
            <person name="Lewis S.M."/>
        </authorList>
    </citation>
    <scope>NUCLEOTIDE SEQUENCE</scope>
</reference>
<proteinExistence type="predicted"/>